<dbReference type="GO" id="GO:0022857">
    <property type="term" value="F:transmembrane transporter activity"/>
    <property type="evidence" value="ECO:0007669"/>
    <property type="project" value="InterPro"/>
</dbReference>
<feature type="domain" description="Major facilitator superfamily (MFS) profile" evidence="7">
    <location>
        <begin position="6"/>
        <end position="390"/>
    </location>
</feature>
<feature type="transmembrane region" description="Helical" evidence="6">
    <location>
        <begin position="210"/>
        <end position="235"/>
    </location>
</feature>
<proteinExistence type="predicted"/>
<feature type="transmembrane region" description="Helical" evidence="6">
    <location>
        <begin position="159"/>
        <end position="180"/>
    </location>
</feature>
<gene>
    <name evidence="8" type="ORF">ASZ90_004036</name>
</gene>
<evidence type="ECO:0000256" key="3">
    <source>
        <dbReference type="ARBA" id="ARBA00022692"/>
    </source>
</evidence>
<feature type="transmembrane region" description="Helical" evidence="6">
    <location>
        <begin position="7"/>
        <end position="29"/>
    </location>
</feature>
<evidence type="ECO:0000256" key="4">
    <source>
        <dbReference type="ARBA" id="ARBA00022989"/>
    </source>
</evidence>
<protein>
    <recommendedName>
        <fullName evidence="7">Major facilitator superfamily (MFS) profile domain-containing protein</fullName>
    </recommendedName>
</protein>
<feature type="transmembrane region" description="Helical" evidence="6">
    <location>
        <begin position="131"/>
        <end position="153"/>
    </location>
</feature>
<evidence type="ECO:0000259" key="7">
    <source>
        <dbReference type="PROSITE" id="PS50850"/>
    </source>
</evidence>
<evidence type="ECO:0000256" key="1">
    <source>
        <dbReference type="ARBA" id="ARBA00004141"/>
    </source>
</evidence>
<feature type="transmembrane region" description="Helical" evidence="6">
    <location>
        <begin position="278"/>
        <end position="296"/>
    </location>
</feature>
<comment type="caution">
    <text evidence="8">The sequence shown here is derived from an EMBL/GenBank/DDBJ whole genome shotgun (WGS) entry which is preliminary data.</text>
</comment>
<sequence length="397" mass="43153">MKKKASLTVIFLTVFIDLMGFGILIPILPTFASKELGISDFEIGIVIAIYSLVQFLFNPILGKLSDRIGRRPVILVSLLFTVISYILFSFSTTFMILLLSRLLAGFGGSNIGVAQAYIADVTSKEERSKGMGMIGAAFGLGFVFGPMIGGFLSKYGYDIAGYGAAGFSFLAFLFAVVALPESNINRTVSKKFEIKLFDINFTKETLKKPVIGTMIILFFIIVFSMANIYGTFSLIAYKVYHFSDQQIGYLFGMIGIIGAIIQGGGIRYLSVKFSDRTLILMGTICMTIGLGMIPYGQNFIGVAIIASVLAIGTGMLQPTILSLISRYSPDKEQGAILGLNQSVSSFARVLGPLWGGFSYDFLGYEAPFLTGAFFTLLTFLIALILLNSEKLEEAVET</sequence>
<keyword evidence="5 6" id="KW-0472">Membrane</keyword>
<feature type="transmembrane region" description="Helical" evidence="6">
    <location>
        <begin position="302"/>
        <end position="324"/>
    </location>
</feature>
<dbReference type="InterPro" id="IPR011701">
    <property type="entry name" value="MFS"/>
</dbReference>
<evidence type="ECO:0000256" key="2">
    <source>
        <dbReference type="ARBA" id="ARBA00022448"/>
    </source>
</evidence>
<dbReference type="Pfam" id="PF07690">
    <property type="entry name" value="MFS_1"/>
    <property type="match status" value="1"/>
</dbReference>
<comment type="subcellular location">
    <subcellularLocation>
        <location evidence="1">Membrane</location>
        <topology evidence="1">Multi-pass membrane protein</topology>
    </subcellularLocation>
</comment>
<keyword evidence="3 6" id="KW-0812">Transmembrane</keyword>
<dbReference type="AlphaFoldDB" id="A0A0W8FZ02"/>
<dbReference type="PROSITE" id="PS00216">
    <property type="entry name" value="SUGAR_TRANSPORT_1"/>
    <property type="match status" value="1"/>
</dbReference>
<evidence type="ECO:0000256" key="6">
    <source>
        <dbReference type="SAM" id="Phobius"/>
    </source>
</evidence>
<accession>A0A0W8FZ02</accession>
<organism evidence="8">
    <name type="scientific">hydrocarbon metagenome</name>
    <dbReference type="NCBI Taxonomy" id="938273"/>
    <lineage>
        <taxon>unclassified sequences</taxon>
        <taxon>metagenomes</taxon>
        <taxon>ecological metagenomes</taxon>
    </lineage>
</organism>
<feature type="transmembrane region" description="Helical" evidence="6">
    <location>
        <begin position="366"/>
        <end position="386"/>
    </location>
</feature>
<evidence type="ECO:0000313" key="8">
    <source>
        <dbReference type="EMBL" id="KUG26132.1"/>
    </source>
</evidence>
<dbReference type="PROSITE" id="PS50850">
    <property type="entry name" value="MFS"/>
    <property type="match status" value="1"/>
</dbReference>
<dbReference type="InterPro" id="IPR036259">
    <property type="entry name" value="MFS_trans_sf"/>
</dbReference>
<dbReference type="SUPFAM" id="SSF103473">
    <property type="entry name" value="MFS general substrate transporter"/>
    <property type="match status" value="1"/>
</dbReference>
<dbReference type="InterPro" id="IPR001958">
    <property type="entry name" value="Tet-R_TetA/multi-R_MdtG-like"/>
</dbReference>
<dbReference type="InterPro" id="IPR005829">
    <property type="entry name" value="Sugar_transporter_CS"/>
</dbReference>
<dbReference type="InterPro" id="IPR020846">
    <property type="entry name" value="MFS_dom"/>
</dbReference>
<dbReference type="PANTHER" id="PTHR23504:SF15">
    <property type="entry name" value="MAJOR FACILITATOR SUPERFAMILY (MFS) PROFILE DOMAIN-CONTAINING PROTEIN"/>
    <property type="match status" value="1"/>
</dbReference>
<name>A0A0W8FZ02_9ZZZZ</name>
<feature type="transmembrane region" description="Helical" evidence="6">
    <location>
        <begin position="41"/>
        <end position="61"/>
    </location>
</feature>
<keyword evidence="4 6" id="KW-1133">Transmembrane helix</keyword>
<dbReference type="PANTHER" id="PTHR23504">
    <property type="entry name" value="MAJOR FACILITATOR SUPERFAMILY DOMAIN-CONTAINING PROTEIN 10"/>
    <property type="match status" value="1"/>
</dbReference>
<dbReference type="CDD" id="cd17330">
    <property type="entry name" value="MFS_SLC46_TetA_like"/>
    <property type="match status" value="1"/>
</dbReference>
<evidence type="ECO:0000256" key="5">
    <source>
        <dbReference type="ARBA" id="ARBA00023136"/>
    </source>
</evidence>
<feature type="transmembrane region" description="Helical" evidence="6">
    <location>
        <begin position="247"/>
        <end position="266"/>
    </location>
</feature>
<reference evidence="8" key="1">
    <citation type="journal article" date="2015" name="Proc. Natl. Acad. Sci. U.S.A.">
        <title>Networks of energetic and metabolic interactions define dynamics in microbial communities.</title>
        <authorList>
            <person name="Embree M."/>
            <person name="Liu J.K."/>
            <person name="Al-Bassam M.M."/>
            <person name="Zengler K."/>
        </authorList>
    </citation>
    <scope>NUCLEOTIDE SEQUENCE</scope>
</reference>
<dbReference type="PRINTS" id="PR01035">
    <property type="entry name" value="TCRTETA"/>
</dbReference>
<keyword evidence="2" id="KW-0813">Transport</keyword>
<dbReference type="EMBL" id="LNQE01000528">
    <property type="protein sequence ID" value="KUG26132.1"/>
    <property type="molecule type" value="Genomic_DNA"/>
</dbReference>
<dbReference type="GO" id="GO:0016020">
    <property type="term" value="C:membrane"/>
    <property type="evidence" value="ECO:0007669"/>
    <property type="project" value="UniProtKB-SubCell"/>
</dbReference>
<dbReference type="Gene3D" id="1.20.1250.20">
    <property type="entry name" value="MFS general substrate transporter like domains"/>
    <property type="match status" value="1"/>
</dbReference>
<feature type="transmembrane region" description="Helical" evidence="6">
    <location>
        <begin position="73"/>
        <end position="96"/>
    </location>
</feature>